<name>A0AA45R4C3_9PSEU</name>
<evidence type="ECO:0000313" key="2">
    <source>
        <dbReference type="Proteomes" id="UP000677152"/>
    </source>
</evidence>
<sequence length="108" mass="11927">MTEREGDWDENVPVYTVEGFRALVRALVVDEMPRLFAVVYERIPRREVEVAAYGMAFPDRAELIAPDGTHRMTSSSADQATALLTAGTGDEQVKARLVWMEDLAGALG</sequence>
<dbReference type="EMBL" id="CP073249">
    <property type="protein sequence ID" value="QUF04741.1"/>
    <property type="molecule type" value="Genomic_DNA"/>
</dbReference>
<dbReference type="Proteomes" id="UP000677152">
    <property type="component" value="Chromosome"/>
</dbReference>
<dbReference type="AlphaFoldDB" id="A0AA45R4C3"/>
<evidence type="ECO:0000313" key="1">
    <source>
        <dbReference type="EMBL" id="QUF04741.1"/>
    </source>
</evidence>
<organism evidence="1 2">
    <name type="scientific">Actinosynnema pretiosum subsp. pretiosum</name>
    <dbReference type="NCBI Taxonomy" id="103721"/>
    <lineage>
        <taxon>Bacteria</taxon>
        <taxon>Bacillati</taxon>
        <taxon>Actinomycetota</taxon>
        <taxon>Actinomycetes</taxon>
        <taxon>Pseudonocardiales</taxon>
        <taxon>Pseudonocardiaceae</taxon>
        <taxon>Actinosynnema</taxon>
    </lineage>
</organism>
<proteinExistence type="predicted"/>
<accession>A0AA45R4C3</accession>
<reference evidence="1" key="1">
    <citation type="submission" date="2021-04" db="EMBL/GenBank/DDBJ databases">
        <title>Genomic sequence of Actinosynnema pretiosum subsp. pretiosum ATCC 31280 (C-14919).</title>
        <authorList>
            <person name="Bai L."/>
            <person name="Wang X."/>
            <person name="Xiao Y."/>
        </authorList>
    </citation>
    <scope>NUCLEOTIDE SEQUENCE</scope>
    <source>
        <strain evidence="1">ATCC 31280</strain>
    </source>
</reference>
<protein>
    <submittedName>
        <fullName evidence="1">Uncharacterized protein</fullName>
    </submittedName>
</protein>
<gene>
    <name evidence="1" type="ORF">KCV87_00930</name>
</gene>